<feature type="compositionally biased region" description="Polar residues" evidence="2">
    <location>
        <begin position="85"/>
        <end position="104"/>
    </location>
</feature>
<evidence type="ECO:0000313" key="4">
    <source>
        <dbReference type="Proteomes" id="UP000706333"/>
    </source>
</evidence>
<proteinExistence type="predicted"/>
<keyword evidence="1" id="KW-0175">Coiled coil</keyword>
<accession>A0A934TJ25</accession>
<protein>
    <recommendedName>
        <fullName evidence="5">Inner membrane protein</fullName>
    </recommendedName>
</protein>
<comment type="caution">
    <text evidence="3">The sequence shown here is derived from an EMBL/GenBank/DDBJ whole genome shotgun (WGS) entry which is preliminary data.</text>
</comment>
<dbReference type="Gene3D" id="1.10.287.1490">
    <property type="match status" value="1"/>
</dbReference>
<feature type="compositionally biased region" description="Basic and acidic residues" evidence="2">
    <location>
        <begin position="47"/>
        <end position="59"/>
    </location>
</feature>
<feature type="compositionally biased region" description="Low complexity" evidence="2">
    <location>
        <begin position="62"/>
        <end position="72"/>
    </location>
</feature>
<evidence type="ECO:0008006" key="5">
    <source>
        <dbReference type="Google" id="ProtNLM"/>
    </source>
</evidence>
<feature type="coiled-coil region" evidence="1">
    <location>
        <begin position="267"/>
        <end position="347"/>
    </location>
</feature>
<feature type="region of interest" description="Disordered" evidence="2">
    <location>
        <begin position="156"/>
        <end position="182"/>
    </location>
</feature>
<reference evidence="3" key="2">
    <citation type="journal article" date="2020" name="Microorganisms">
        <title>Osmotic Adaptation and Compatible Solute Biosynthesis of Phototrophic Bacteria as Revealed from Genome Analyses.</title>
        <authorList>
            <person name="Imhoff J.F."/>
            <person name="Rahn T."/>
            <person name="Kunzel S."/>
            <person name="Keller A."/>
            <person name="Neulinger S.C."/>
        </authorList>
    </citation>
    <scope>NUCLEOTIDE SEQUENCE</scope>
    <source>
        <strain evidence="3">LMG 28126</strain>
    </source>
</reference>
<dbReference type="AlphaFoldDB" id="A0A934TJ25"/>
<organism evidence="3 4">
    <name type="scientific">Rhodobaculum claviforme</name>
    <dbReference type="NCBI Taxonomy" id="1549854"/>
    <lineage>
        <taxon>Bacteria</taxon>
        <taxon>Pseudomonadati</taxon>
        <taxon>Pseudomonadota</taxon>
        <taxon>Alphaproteobacteria</taxon>
        <taxon>Rhodobacterales</taxon>
        <taxon>Paracoccaceae</taxon>
        <taxon>Rhodobaculum</taxon>
    </lineage>
</organism>
<gene>
    <name evidence="3" type="ORF">CCR87_04175</name>
</gene>
<dbReference type="Proteomes" id="UP000706333">
    <property type="component" value="Unassembled WGS sequence"/>
</dbReference>
<feature type="compositionally biased region" description="Low complexity" evidence="2">
    <location>
        <begin position="122"/>
        <end position="132"/>
    </location>
</feature>
<keyword evidence="4" id="KW-1185">Reference proteome</keyword>
<reference evidence="3" key="1">
    <citation type="submission" date="2017-05" db="EMBL/GenBank/DDBJ databases">
        <authorList>
            <person name="Imhoff J.F."/>
            <person name="Rahn T."/>
            <person name="Kuenzel S."/>
            <person name="Neulinger S.C."/>
        </authorList>
    </citation>
    <scope>NUCLEOTIDE SEQUENCE</scope>
    <source>
        <strain evidence="3">LMG 28126</strain>
    </source>
</reference>
<feature type="region of interest" description="Disordered" evidence="2">
    <location>
        <begin position="1"/>
        <end position="132"/>
    </location>
</feature>
<sequence length="523" mass="52859">MASPNDTPHGPKTPSDDGTDAPGTARPEEGTTPTPREGAVDWIDADPDARPDAAPHTDDAATEPTAAQQDAPSAGTRDADAPDGQSANGQSSDGQSADGQTSGTAEPDAADAGPEPARDGTPDTTDTGAAGDDVAPSAAALAANAGAAAGLAASAAAGDTTDRDHNRDRGAAAPADRPRGSAMPMVLGGVIAAGLGAGALWWLDREGVVTLSGADLGGMAAQIERQSARLGAMEQGVSQLEGGLATQGDRLDTLEAAVADTPGTDALADLSARTDTLAETVAALEARIAEIDDLPLASDPEARAILQGFRDEVSGLRAELQQASERADALIAAAEAEAARADAAEAELGGIAAEAATAEAMARARSALRLVQAAFANGGSFAGPIAVIEDIGVEIPTTLALMAEEGVPTPTGLMDSYPEAAREALQIALRDVTDKTLPERMTAFLRLQFGMRSVTPREGSDADAILSRAEAALLAGALDEVLAEIATLPPQARMPLEGWAARVETRREAEAALSDLSARIDQF</sequence>
<evidence type="ECO:0000256" key="2">
    <source>
        <dbReference type="SAM" id="MobiDB-lite"/>
    </source>
</evidence>
<feature type="compositionally biased region" description="Low complexity" evidence="2">
    <location>
        <begin position="105"/>
        <end position="115"/>
    </location>
</feature>
<feature type="compositionally biased region" description="Basic and acidic residues" evidence="2">
    <location>
        <begin position="160"/>
        <end position="170"/>
    </location>
</feature>
<dbReference type="RefSeq" id="WP_201156326.1">
    <property type="nucleotide sequence ID" value="NZ_NHSD01000136.1"/>
</dbReference>
<evidence type="ECO:0000313" key="3">
    <source>
        <dbReference type="EMBL" id="MBK5926559.1"/>
    </source>
</evidence>
<evidence type="ECO:0000256" key="1">
    <source>
        <dbReference type="SAM" id="Coils"/>
    </source>
</evidence>
<name>A0A934TJ25_9RHOB</name>
<dbReference type="EMBL" id="NHSD01000136">
    <property type="protein sequence ID" value="MBK5926559.1"/>
    <property type="molecule type" value="Genomic_DNA"/>
</dbReference>